<dbReference type="RefSeq" id="WP_064010752.1">
    <property type="nucleotide sequence ID" value="NZ_LUUG01000133.1"/>
</dbReference>
<dbReference type="Pfam" id="PF00857">
    <property type="entry name" value="Isochorismatase"/>
    <property type="match status" value="1"/>
</dbReference>
<dbReference type="OrthoDB" id="9791276at2"/>
<organism evidence="3 4">
    <name type="scientific">Methylomonas methanica</name>
    <dbReference type="NCBI Taxonomy" id="421"/>
    <lineage>
        <taxon>Bacteria</taxon>
        <taxon>Pseudomonadati</taxon>
        <taxon>Pseudomonadota</taxon>
        <taxon>Gammaproteobacteria</taxon>
        <taxon>Methylococcales</taxon>
        <taxon>Methylococcaceae</taxon>
        <taxon>Methylomonas</taxon>
    </lineage>
</organism>
<dbReference type="InterPro" id="IPR036380">
    <property type="entry name" value="Isochorismatase-like_sf"/>
</dbReference>
<feature type="domain" description="Isochorismatase-like" evidence="2">
    <location>
        <begin position="4"/>
        <end position="145"/>
    </location>
</feature>
<dbReference type="SUPFAM" id="SSF52499">
    <property type="entry name" value="Isochorismatase-like hydrolases"/>
    <property type="match status" value="1"/>
</dbReference>
<evidence type="ECO:0000313" key="3">
    <source>
        <dbReference type="EMBL" id="OAH96384.1"/>
    </source>
</evidence>
<accession>A0A177LTJ5</accession>
<dbReference type="CDD" id="cd01014">
    <property type="entry name" value="nicotinamidase_related"/>
    <property type="match status" value="1"/>
</dbReference>
<dbReference type="EMBL" id="LUUG01000133">
    <property type="protein sequence ID" value="OAH96384.1"/>
    <property type="molecule type" value="Genomic_DNA"/>
</dbReference>
<dbReference type="InterPro" id="IPR050272">
    <property type="entry name" value="Isochorismatase-like_hydrls"/>
</dbReference>
<dbReference type="GO" id="GO:0016787">
    <property type="term" value="F:hydrolase activity"/>
    <property type="evidence" value="ECO:0007669"/>
    <property type="project" value="UniProtKB-KW"/>
</dbReference>
<dbReference type="PANTHER" id="PTHR43540">
    <property type="entry name" value="PEROXYUREIDOACRYLATE/UREIDOACRYLATE AMIDOHYDROLASE-RELATED"/>
    <property type="match status" value="1"/>
</dbReference>
<evidence type="ECO:0000259" key="2">
    <source>
        <dbReference type="Pfam" id="PF00857"/>
    </source>
</evidence>
<keyword evidence="1" id="KW-0378">Hydrolase</keyword>
<gene>
    <name evidence="3" type="ORF">A1332_22465</name>
</gene>
<dbReference type="AlphaFoldDB" id="A0A177LTJ5"/>
<dbReference type="PANTHER" id="PTHR43540:SF1">
    <property type="entry name" value="ISOCHORISMATASE HYDROLASE"/>
    <property type="match status" value="1"/>
</dbReference>
<evidence type="ECO:0000313" key="4">
    <source>
        <dbReference type="Proteomes" id="UP000078090"/>
    </source>
</evidence>
<proteinExistence type="predicted"/>
<dbReference type="InterPro" id="IPR000868">
    <property type="entry name" value="Isochorismatase-like_dom"/>
</dbReference>
<evidence type="ECO:0000256" key="1">
    <source>
        <dbReference type="ARBA" id="ARBA00022801"/>
    </source>
</evidence>
<name>A0A177LTJ5_METMH</name>
<protein>
    <submittedName>
        <fullName evidence="3">Isochorismatase</fullName>
    </submittedName>
</protein>
<comment type="caution">
    <text evidence="3">The sequence shown here is derived from an EMBL/GenBank/DDBJ whole genome shotgun (WGS) entry which is preliminary data.</text>
</comment>
<dbReference type="Proteomes" id="UP000078090">
    <property type="component" value="Unassembled WGS sequence"/>
</dbReference>
<reference evidence="4" key="1">
    <citation type="submission" date="2016-03" db="EMBL/GenBank/DDBJ databases">
        <authorList>
            <person name="Heylen K."/>
            <person name="De Vos P."/>
            <person name="Vekeman B."/>
        </authorList>
    </citation>
    <scope>NUCLEOTIDE SEQUENCE [LARGE SCALE GENOMIC DNA]</scope>
    <source>
        <strain evidence="4">R-45363</strain>
    </source>
</reference>
<dbReference type="Gene3D" id="3.40.50.850">
    <property type="entry name" value="Isochorismatase-like"/>
    <property type="match status" value="1"/>
</dbReference>
<sequence length="183" mass="19967">MKRTALILIDVQQGFDHPKWGIRNNPDAERNIARLLARWRTLSLPIIHIQHLSATANSPLAPDQPGCDFKPEAQPIDGEPVFGKQVNSAFIGTGLDQFLKEHGIHNLIIAGFTTDHCVSTTTRMAGNLGYGTILVSDATATFNRRGLDGVNISADAIHNVHLASLDGEFCKVRGTDEILTDFT</sequence>